<dbReference type="EMBL" id="PUHZ01000001">
    <property type="protein sequence ID" value="PQO48156.1"/>
    <property type="molecule type" value="Genomic_DNA"/>
</dbReference>
<dbReference type="InterPro" id="IPR036439">
    <property type="entry name" value="Dockerin_dom_sf"/>
</dbReference>
<dbReference type="PROSITE" id="PS00018">
    <property type="entry name" value="EF_HAND_1"/>
    <property type="match status" value="1"/>
</dbReference>
<comment type="caution">
    <text evidence="1">The sequence shown here is derived from an EMBL/GenBank/DDBJ whole genome shotgun (WGS) entry which is preliminary data.</text>
</comment>
<gene>
    <name evidence="1" type="ORF">C5Y93_00295</name>
</gene>
<dbReference type="Gene3D" id="1.10.1330.10">
    <property type="entry name" value="Dockerin domain"/>
    <property type="match status" value="1"/>
</dbReference>
<dbReference type="Pfam" id="PF00404">
    <property type="entry name" value="Dockerin_1"/>
    <property type="match status" value="1"/>
</dbReference>
<evidence type="ECO:0000313" key="1">
    <source>
        <dbReference type="EMBL" id="PQO48156.1"/>
    </source>
</evidence>
<reference evidence="1 2" key="1">
    <citation type="submission" date="2018-02" db="EMBL/GenBank/DDBJ databases">
        <title>Comparative genomes isolates from brazilian mangrove.</title>
        <authorList>
            <person name="Araujo J.E."/>
            <person name="Taketani R.G."/>
            <person name="Silva M.C.P."/>
            <person name="Loureco M.V."/>
            <person name="Andreote F.D."/>
        </authorList>
    </citation>
    <scope>NUCLEOTIDE SEQUENCE [LARGE SCALE GENOMIC DNA]</scope>
    <source>
        <strain evidence="1 2">Nap-Phe MGV</strain>
    </source>
</reference>
<dbReference type="GO" id="GO:0004553">
    <property type="term" value="F:hydrolase activity, hydrolyzing O-glycosyl compounds"/>
    <property type="evidence" value="ECO:0007669"/>
    <property type="project" value="InterPro"/>
</dbReference>
<protein>
    <submittedName>
        <fullName evidence="1">Uncharacterized protein</fullName>
    </submittedName>
</protein>
<accession>A0A2S8GUR9</accession>
<dbReference type="InterPro" id="IPR002105">
    <property type="entry name" value="Dockerin_1_rpt"/>
</dbReference>
<evidence type="ECO:0000313" key="2">
    <source>
        <dbReference type="Proteomes" id="UP000237819"/>
    </source>
</evidence>
<sequence>MGKLEQLESRIALSAVPWGAQDVDTGEFMLGDVSVSVVFFESNGTGANNTEDWTDAYRDEVKAKINDAMQWWKDTLALQSSVHELNFDIDYTYADNPVPIGIEPISYAATELETWVGTFLDYVGAARTDEIDNDVRRYNHEQRVAHDTNWAFTIFVINAQNDSDGLFAPGSIRGAFSIAGGAFMAVPSGRPASTIAHETSHQFWAMDEYANSGDYDDTRGYYDTQNTNAYDGNPDRDSITTSLLGDSAALVEAYANHTSSVSSFESIGWRDSDGDGLFDVFDVPMQFSASSAFDPATNQLRIVGQGSIGVLPNMNSWGRQNSMTTNRISHIEFRVDGGSWQTGPVIDDYTADIDFSVQLADAGPHSVEVRLVDETGMITSAVLDASTTHIDSTPLHGFSGYVTYDANNNGTYDPGEAGLAGWIVEVINQVGSPVVAQTTIEPDDFSQGHIFYDPIDGITLSAFGGGIEPGLSDVAARNSTLASTGERGFYNYSSGSWSNLWSDQRQLRIDFTSPVSRVSIDAIAQLDGDVGVLELYDADDNLLGRYTTSPMAAGSSETMVVELDLPTAAYAIARGHLNDTDDPRRQPLYIGLDNLKVGRSNKTVTNALGGFTLPFDVSGDYRLRITPSEYYDSSDPVDVSLTAQTGTSRVSLSASIAETSWHNPLLRADVNHDGAIDEADIDLILNELRNPVLTAGSATASRVLGASHQNEDPYIDVNADGRFDKRDLLAAIDAKTAQEIAADNLDGEPRVIPLYFPASADSSTMPLAEAEPGSLPSVLADLPHANLQGSASLVSYVIDLTTIRDSIDSKQAQTVSSVSLDSDTEASFASFSPNWSDALILDAAAHRADRSLLRSSPNDEATDQYFAGLCEDLPSSAKQL</sequence>
<dbReference type="Gene3D" id="2.60.40.10">
    <property type="entry name" value="Immunoglobulins"/>
    <property type="match status" value="1"/>
</dbReference>
<dbReference type="InterPro" id="IPR018247">
    <property type="entry name" value="EF_Hand_1_Ca_BS"/>
</dbReference>
<name>A0A2S8GUR9_9BACT</name>
<dbReference type="AlphaFoldDB" id="A0A2S8GUR9"/>
<dbReference type="GO" id="GO:0000272">
    <property type="term" value="P:polysaccharide catabolic process"/>
    <property type="evidence" value="ECO:0007669"/>
    <property type="project" value="InterPro"/>
</dbReference>
<organism evidence="1 2">
    <name type="scientific">Blastopirellula marina</name>
    <dbReference type="NCBI Taxonomy" id="124"/>
    <lineage>
        <taxon>Bacteria</taxon>
        <taxon>Pseudomonadati</taxon>
        <taxon>Planctomycetota</taxon>
        <taxon>Planctomycetia</taxon>
        <taxon>Pirellulales</taxon>
        <taxon>Pirellulaceae</taxon>
        <taxon>Blastopirellula</taxon>
    </lineage>
</organism>
<proteinExistence type="predicted"/>
<dbReference type="InterPro" id="IPR013783">
    <property type="entry name" value="Ig-like_fold"/>
</dbReference>
<dbReference type="Proteomes" id="UP000237819">
    <property type="component" value="Unassembled WGS sequence"/>
</dbReference>